<gene>
    <name evidence="2" type="ORF">F3087_35245</name>
</gene>
<keyword evidence="3" id="KW-1185">Reference proteome</keyword>
<comment type="caution">
    <text evidence="2">The sequence shown here is derived from an EMBL/GenBank/DDBJ whole genome shotgun (WGS) entry which is preliminary data.</text>
</comment>
<accession>A0A5N0E450</accession>
<protein>
    <submittedName>
        <fullName evidence="2">DUF3732 domain-containing protein</fullName>
    </submittedName>
</protein>
<sequence>MQLVALALYAQDGRRRDVRFRPGELNIVTGESKTGKSALLTITEFCLGRDAYLIPAGPIADYVAWYGSLWQLTDDPDGPRAFVGRPAPPKGQASTQRAMLEFGGATMDLLDYNDLIENADSDSVRRQIGRRIGIAENVIESRGGGVGQAPFEAHLGHAAWLCLQDQDEIASRHLLFHRQGESPVAQHLKDTIPYFLGAVPADAAAKKAALRDANRAQRRAEAAFAAAEQEANTVEANLRGLLAEAYAAQLTDEHDLTESVQIVGALRAAVRDPRDDPSDRRAIYEERVEEVSFEQQDRRRSLLRRRAELRSQLGDIMDDRALLLDRIESERDFAGAVELHAGRLTSLELLPSVGDEPTVRADSCPVCGSGMDEPDPTATAIAGRLQSLRSELTSLEAAPESRRRIITALEAEADRLRQELAAMETALAGLDAADRTLRTERDAVAARNYTRGRVEALLGVLTAGTGDSLERLRRNLDTANARVTQLLEELDTDVDREHLLSRLNIVGRTMTELARRLGLEHVEDGVRLDLAKLTVVTDTSDGPLPLQRIGSAANWIGYHLATHLALHQYFVENDRPVPRFLMIDQPTQAFYPSDIAKNAGAVDDADREAVLAMFVVMRDVVNQLAPRMQIIVSDHVNLVEEKWFQDAVRHHWRGGVRLVPMDWIEAETEQIPRPPDQR</sequence>
<feature type="coiled-coil region" evidence="1">
    <location>
        <begin position="210"/>
        <end position="244"/>
    </location>
</feature>
<evidence type="ECO:0000313" key="2">
    <source>
        <dbReference type="EMBL" id="KAA8884207.1"/>
    </source>
</evidence>
<name>A0A5N0E450_9NOCA</name>
<dbReference type="InterPro" id="IPR022205">
    <property type="entry name" value="DUF3732"/>
</dbReference>
<organism evidence="2 3">
    <name type="scientific">Nocardia colli</name>
    <dbReference type="NCBI Taxonomy" id="2545717"/>
    <lineage>
        <taxon>Bacteria</taxon>
        <taxon>Bacillati</taxon>
        <taxon>Actinomycetota</taxon>
        <taxon>Actinomycetes</taxon>
        <taxon>Mycobacteriales</taxon>
        <taxon>Nocardiaceae</taxon>
        <taxon>Nocardia</taxon>
    </lineage>
</organism>
<evidence type="ECO:0000256" key="1">
    <source>
        <dbReference type="SAM" id="Coils"/>
    </source>
</evidence>
<proteinExistence type="predicted"/>
<dbReference type="EMBL" id="VXLC01000022">
    <property type="protein sequence ID" value="KAA8884207.1"/>
    <property type="molecule type" value="Genomic_DNA"/>
</dbReference>
<dbReference type="Pfam" id="PF12532">
    <property type="entry name" value="DUF3732"/>
    <property type="match status" value="1"/>
</dbReference>
<reference evidence="2 3" key="1">
    <citation type="submission" date="2019-09" db="EMBL/GenBank/DDBJ databases">
        <authorList>
            <person name="Wang X."/>
        </authorList>
    </citation>
    <scope>NUCLEOTIDE SEQUENCE [LARGE SCALE GENOMIC DNA]</scope>
    <source>
        <strain evidence="2 3">CICC 11023</strain>
    </source>
</reference>
<evidence type="ECO:0000313" key="3">
    <source>
        <dbReference type="Proteomes" id="UP000323876"/>
    </source>
</evidence>
<dbReference type="OrthoDB" id="103556at2"/>
<keyword evidence="1" id="KW-0175">Coiled coil</keyword>
<feature type="coiled-coil region" evidence="1">
    <location>
        <begin position="406"/>
        <end position="433"/>
    </location>
</feature>
<dbReference type="AlphaFoldDB" id="A0A5N0E450"/>
<dbReference type="Proteomes" id="UP000323876">
    <property type="component" value="Unassembled WGS sequence"/>
</dbReference>